<dbReference type="RefSeq" id="WP_053978787.1">
    <property type="nucleotide sequence ID" value="NZ_CAJPTR010000003.1"/>
</dbReference>
<dbReference type="Proteomes" id="UP000324288">
    <property type="component" value="Chromosome"/>
</dbReference>
<evidence type="ECO:0000313" key="1">
    <source>
        <dbReference type="EMBL" id="VHO00178.1"/>
    </source>
</evidence>
<dbReference type="GeneID" id="84894520"/>
<reference evidence="1 2" key="1">
    <citation type="submission" date="2019-04" db="EMBL/GenBank/DDBJ databases">
        <authorList>
            <person name="Seth-Smith MB H."/>
            <person name="Seth-Smith H."/>
        </authorList>
    </citation>
    <scope>NUCLEOTIDE SEQUENCE [LARGE SCALE GENOMIC DNA]</scope>
    <source>
        <strain evidence="1">USB-603019</strain>
    </source>
</reference>
<keyword evidence="2" id="KW-1185">Reference proteome</keyword>
<dbReference type="AlphaFoldDB" id="A0A5E3ZW05"/>
<evidence type="ECO:0000313" key="2">
    <source>
        <dbReference type="Proteomes" id="UP000324288"/>
    </source>
</evidence>
<name>A0A5E3ZW05_9ACTN</name>
<sequence>MSLFDQPQRKVHQNISEDDVESCFRPISEDEPFEFSEEETEEIIECLHNFKELAKAGYIELEPETLKMLDQL</sequence>
<dbReference type="EMBL" id="LR584267">
    <property type="protein sequence ID" value="VHO00178.1"/>
    <property type="molecule type" value="Genomic_DNA"/>
</dbReference>
<proteinExistence type="predicted"/>
<gene>
    <name evidence="1" type="ORF">LC603019_00541</name>
</gene>
<accession>A0A5E3ZW05</accession>
<organism evidence="1 2">
    <name type="scientific">Lawsonella clevelandensis</name>
    <dbReference type="NCBI Taxonomy" id="1528099"/>
    <lineage>
        <taxon>Bacteria</taxon>
        <taxon>Bacillati</taxon>
        <taxon>Actinomycetota</taxon>
        <taxon>Actinomycetes</taxon>
        <taxon>Mycobacteriales</taxon>
        <taxon>Lawsonellaceae</taxon>
        <taxon>Lawsonella</taxon>
    </lineage>
</organism>
<protein>
    <submittedName>
        <fullName evidence="1">Uncharacterized protein</fullName>
    </submittedName>
</protein>